<comment type="caution">
    <text evidence="2">The sequence shown here is derived from an EMBL/GenBank/DDBJ whole genome shotgun (WGS) entry which is preliminary data.</text>
</comment>
<feature type="signal peptide" evidence="1">
    <location>
        <begin position="1"/>
        <end position="20"/>
    </location>
</feature>
<name>A0ABY6V0L3_BIOOC</name>
<dbReference type="EMBL" id="CABFNS010000931">
    <property type="protein sequence ID" value="VUC36638.1"/>
    <property type="molecule type" value="Genomic_DNA"/>
</dbReference>
<accession>A0ABY6V0L3</accession>
<evidence type="ECO:0008006" key="4">
    <source>
        <dbReference type="Google" id="ProtNLM"/>
    </source>
</evidence>
<keyword evidence="1" id="KW-0732">Signal</keyword>
<proteinExistence type="predicted"/>
<keyword evidence="3" id="KW-1185">Reference proteome</keyword>
<protein>
    <recommendedName>
        <fullName evidence="4">WAP domain-containing protein</fullName>
    </recommendedName>
</protein>
<evidence type="ECO:0000256" key="1">
    <source>
        <dbReference type="SAM" id="SignalP"/>
    </source>
</evidence>
<reference evidence="2 3" key="1">
    <citation type="submission" date="2019-06" db="EMBL/GenBank/DDBJ databases">
        <authorList>
            <person name="Broberg M."/>
        </authorList>
    </citation>
    <scope>NUCLEOTIDE SEQUENCE [LARGE SCALE GENOMIC DNA]</scope>
</reference>
<evidence type="ECO:0000313" key="2">
    <source>
        <dbReference type="EMBL" id="VUC36638.1"/>
    </source>
</evidence>
<sequence length="164" mass="17835">MQITACLSLLVLASSQLVAGQLLGRSCGFKIAPCPSDMYCKPDSETCTNLNRCPGWCTWKNVYPSCGGFRLNPGPPPCDETTETCKDDPREPTSCGMACDAPGICLPNKQPRCNPRNPRGGCPKGLFCYPTKGRGVGWSDVDYKDRDLEEDASTEDSRWTGICL</sequence>
<dbReference type="Proteomes" id="UP000766486">
    <property type="component" value="Unassembled WGS sequence"/>
</dbReference>
<organism evidence="2 3">
    <name type="scientific">Bionectria ochroleuca</name>
    <name type="common">Gliocladium roseum</name>
    <dbReference type="NCBI Taxonomy" id="29856"/>
    <lineage>
        <taxon>Eukaryota</taxon>
        <taxon>Fungi</taxon>
        <taxon>Dikarya</taxon>
        <taxon>Ascomycota</taxon>
        <taxon>Pezizomycotina</taxon>
        <taxon>Sordariomycetes</taxon>
        <taxon>Hypocreomycetidae</taxon>
        <taxon>Hypocreales</taxon>
        <taxon>Bionectriaceae</taxon>
        <taxon>Clonostachys</taxon>
    </lineage>
</organism>
<gene>
    <name evidence="2" type="ORF">CLO192961_LOCUS449221</name>
</gene>
<feature type="chain" id="PRO_5046172625" description="WAP domain-containing protein" evidence="1">
    <location>
        <begin position="21"/>
        <end position="164"/>
    </location>
</feature>
<evidence type="ECO:0000313" key="3">
    <source>
        <dbReference type="Proteomes" id="UP000766486"/>
    </source>
</evidence>